<evidence type="ECO:0000256" key="2">
    <source>
        <dbReference type="SAM" id="Phobius"/>
    </source>
</evidence>
<evidence type="ECO:0000313" key="3">
    <source>
        <dbReference type="EMBL" id="MBW4547084.1"/>
    </source>
</evidence>
<feature type="compositionally biased region" description="Basic residues" evidence="1">
    <location>
        <begin position="38"/>
        <end position="49"/>
    </location>
</feature>
<evidence type="ECO:0000313" key="4">
    <source>
        <dbReference type="Proteomes" id="UP000753908"/>
    </source>
</evidence>
<gene>
    <name evidence="3" type="ORF">KME25_21970</name>
</gene>
<evidence type="ECO:0000256" key="1">
    <source>
        <dbReference type="SAM" id="MobiDB-lite"/>
    </source>
</evidence>
<reference evidence="3" key="2">
    <citation type="journal article" date="2022" name="Microbiol. Resour. Announc.">
        <title>Metagenome Sequencing to Explore Phylogenomics of Terrestrial Cyanobacteria.</title>
        <authorList>
            <person name="Ward R.D."/>
            <person name="Stajich J.E."/>
            <person name="Johansen J.R."/>
            <person name="Huntemann M."/>
            <person name="Clum A."/>
            <person name="Foster B."/>
            <person name="Foster B."/>
            <person name="Roux S."/>
            <person name="Palaniappan K."/>
            <person name="Varghese N."/>
            <person name="Mukherjee S."/>
            <person name="Reddy T.B.K."/>
            <person name="Daum C."/>
            <person name="Copeland A."/>
            <person name="Chen I.A."/>
            <person name="Ivanova N.N."/>
            <person name="Kyrpides N.C."/>
            <person name="Shapiro N."/>
            <person name="Eloe-Fadrosh E.A."/>
            <person name="Pietrasiak N."/>
        </authorList>
    </citation>
    <scope>NUCLEOTIDE SEQUENCE</scope>
    <source>
        <strain evidence="3">CPER-KK1</strain>
    </source>
</reference>
<dbReference type="AlphaFoldDB" id="A0A951PPP9"/>
<proteinExistence type="predicted"/>
<sequence length="812" mass="89468">MARKTPQDSQKHLPPVKASQRGKKPSGKPIRANGKTRVPLKKQPSKPKSRLNGGLVKLGAIAIIFASGGLVVGGTWLAIRLMIDPNTVLWLNQFLPAWTRIPVAASSSPQTLAAIQDKIRQSGLITGEPQSLNSELLLPILASKADCQTDCQQIVELRVYQPIGPGGNETYYQLVAELPIVGPEEYFVLSTPVSAKADNAGVSRSLPLTKLTRFDSKAPGKGFWFNLSGHQSTGDTPMTYGQIIHYNPDQMHLSIMLQWTSPNESQPYWQEITGGSSAELVVDRMVGLEPQFKVYQIKPRKFVPDPIFLEEVSLAQPALDTPTYRNGMMLARHGLWSPAQQLLKSQKSKKWSTTAQAQLDFVQLHAQVTEAQSKQPWATPSQQILANLIDGRWADALLVFQSSAPGSPVQEIATFLKNDSGGLWERVEAALKVNPNDENVKAWGALILAAQQNRAKAIAWLRQITFSNTFVSTAETFTINSQFYELLDHLEGTFTTASGGDSSQIVGTAQVIQKVNETDWRPPENKNTGLAIRNISSQSPTLQLEPQQVWYQVQVAAFNDGQRWKQPPFSDLPVPTVAYGSQLWNYLGLGANSRIQITAWTVEGTQESTIATIKAAVYRDGSLQLLASGEPLLSTTQGTANKTRLLAHTESSLRWLEPVSLSFWDLNQLQPQWVSAILPVLWRELLKSGQLKSGEFPSLTAMLSEIGHWSVRPIDLTGNKQPEAVLTLYEDLSGASQKPDVTRPINDNQLYKPRTLIFSDTGSLIYSEFSKDAQTSLTALADLGDGGSAALILNSSNAYNLKRWSVERQRFE</sequence>
<keyword evidence="2" id="KW-0472">Membrane</keyword>
<organism evidence="3 4">
    <name type="scientific">Symplocastrum torsivum CPER-KK1</name>
    <dbReference type="NCBI Taxonomy" id="450513"/>
    <lineage>
        <taxon>Bacteria</taxon>
        <taxon>Bacillati</taxon>
        <taxon>Cyanobacteriota</taxon>
        <taxon>Cyanophyceae</taxon>
        <taxon>Oscillatoriophycideae</taxon>
        <taxon>Oscillatoriales</taxon>
        <taxon>Microcoleaceae</taxon>
        <taxon>Symplocastrum</taxon>
    </lineage>
</organism>
<name>A0A951PPP9_9CYAN</name>
<comment type="caution">
    <text evidence="3">The sequence shown here is derived from an EMBL/GenBank/DDBJ whole genome shotgun (WGS) entry which is preliminary data.</text>
</comment>
<feature type="transmembrane region" description="Helical" evidence="2">
    <location>
        <begin position="55"/>
        <end position="79"/>
    </location>
</feature>
<feature type="region of interest" description="Disordered" evidence="1">
    <location>
        <begin position="1"/>
        <end position="51"/>
    </location>
</feature>
<feature type="compositionally biased region" description="Basic and acidic residues" evidence="1">
    <location>
        <begin position="1"/>
        <end position="11"/>
    </location>
</feature>
<protein>
    <submittedName>
        <fullName evidence="3">Uncharacterized protein</fullName>
    </submittedName>
</protein>
<dbReference type="Proteomes" id="UP000753908">
    <property type="component" value="Unassembled WGS sequence"/>
</dbReference>
<reference evidence="3" key="1">
    <citation type="submission" date="2021-05" db="EMBL/GenBank/DDBJ databases">
        <authorList>
            <person name="Pietrasiak N."/>
            <person name="Ward R."/>
            <person name="Stajich J.E."/>
            <person name="Kurbessoian T."/>
        </authorList>
    </citation>
    <scope>NUCLEOTIDE SEQUENCE</scope>
    <source>
        <strain evidence="3">CPER-KK1</strain>
    </source>
</reference>
<keyword evidence="2" id="KW-0812">Transmembrane</keyword>
<keyword evidence="2" id="KW-1133">Transmembrane helix</keyword>
<accession>A0A951PPP9</accession>
<dbReference type="EMBL" id="JAHHIF010000035">
    <property type="protein sequence ID" value="MBW4547084.1"/>
    <property type="molecule type" value="Genomic_DNA"/>
</dbReference>